<organism evidence="2 3">
    <name type="scientific">Paractinoplanes bogorensis</name>
    <dbReference type="NCBI Taxonomy" id="1610840"/>
    <lineage>
        <taxon>Bacteria</taxon>
        <taxon>Bacillati</taxon>
        <taxon>Actinomycetota</taxon>
        <taxon>Actinomycetes</taxon>
        <taxon>Micromonosporales</taxon>
        <taxon>Micromonosporaceae</taxon>
        <taxon>Paractinoplanes</taxon>
    </lineage>
</organism>
<reference evidence="2 3" key="1">
    <citation type="submission" date="2021-06" db="EMBL/GenBank/DDBJ databases">
        <title>Actinoplanes lichenicola sp. nov., and Actinoplanes ovalisporus sp. nov., isolated from lichen in Thailand.</title>
        <authorList>
            <person name="Saeng-In P."/>
            <person name="Kanchanasin P."/>
            <person name="Yuki M."/>
            <person name="Kudo T."/>
            <person name="Ohkuma M."/>
            <person name="Phongsopitanun W."/>
            <person name="Tanasupawat S."/>
        </authorList>
    </citation>
    <scope>NUCLEOTIDE SEQUENCE [LARGE SCALE GENOMIC DNA]</scope>
    <source>
        <strain evidence="2 3">NBRC 110975</strain>
    </source>
</reference>
<dbReference type="RefSeq" id="WP_215789810.1">
    <property type="nucleotide sequence ID" value="NZ_JAHKKG010000007.1"/>
</dbReference>
<sequence>MRHFSVLHHLAGQLNPLCRSLDLDPAVPLDLLAGLLGPHGTRSLAEPPAWPSDVADDHSPIEFSVAFNDTEAPALRILAEVPGLTPGLEANTEAAYAFLAANAARFGLATGRLDAIRDVFFTPDPTGNFTLWCSLVFRHGRDPEFKVYFNPEVAGVDRAPELVEEALGRLGLHDAYRTMLARSIRPGELGRRDRLSFFAVDLHDGPQARVKLYVSHHEADAADVARAATVVPGVDPAEIAEFCLEAGGKGVFDRRPLVGSYTLAGGATRPVGYSLYVPIRDYVDDDLQAHERVTAVVARHGFSTDLLHRCVAAVSRRPLGAGVGLIAHVSLRLGPPRPGVTVYLSAEAYEVTPPRSVWLPAA</sequence>
<gene>
    <name evidence="2" type="ORF">KOI35_22910</name>
</gene>
<keyword evidence="1" id="KW-0808">Transferase</keyword>
<dbReference type="Proteomes" id="UP001519654">
    <property type="component" value="Unassembled WGS sequence"/>
</dbReference>
<evidence type="ECO:0000313" key="2">
    <source>
        <dbReference type="EMBL" id="MBU2666358.1"/>
    </source>
</evidence>
<dbReference type="SFLD" id="SFLDG01162">
    <property type="entry name" value="I"/>
    <property type="match status" value="1"/>
</dbReference>
<proteinExistence type="predicted"/>
<dbReference type="EMBL" id="JAHKKG010000007">
    <property type="protein sequence ID" value="MBU2666358.1"/>
    <property type="molecule type" value="Genomic_DNA"/>
</dbReference>
<comment type="caution">
    <text evidence="2">The sequence shown here is derived from an EMBL/GenBank/DDBJ whole genome shotgun (WGS) entry which is preliminary data.</text>
</comment>
<dbReference type="InterPro" id="IPR017795">
    <property type="entry name" value="ABBA_NscD-like"/>
</dbReference>
<dbReference type="SFLD" id="SFLDS00036">
    <property type="entry name" value="Aromatic_Prenyltransferase"/>
    <property type="match status" value="1"/>
</dbReference>
<protein>
    <recommendedName>
        <fullName evidence="4">Tryptophan dimethylallyltransferase</fullName>
    </recommendedName>
</protein>
<evidence type="ECO:0000313" key="3">
    <source>
        <dbReference type="Proteomes" id="UP001519654"/>
    </source>
</evidence>
<evidence type="ECO:0000256" key="1">
    <source>
        <dbReference type="ARBA" id="ARBA00022679"/>
    </source>
</evidence>
<evidence type="ECO:0008006" key="4">
    <source>
        <dbReference type="Google" id="ProtNLM"/>
    </source>
</evidence>
<dbReference type="Pfam" id="PF11991">
    <property type="entry name" value="Trp_DMAT"/>
    <property type="match status" value="1"/>
</dbReference>
<name>A0ABS5YSE4_9ACTN</name>
<dbReference type="InterPro" id="IPR033964">
    <property type="entry name" value="ABBA"/>
</dbReference>
<keyword evidence="3" id="KW-1185">Reference proteome</keyword>
<accession>A0ABS5YSE4</accession>